<evidence type="ECO:0000313" key="4">
    <source>
        <dbReference type="Proteomes" id="UP001501094"/>
    </source>
</evidence>
<comment type="caution">
    <text evidence="3">The sequence shown here is derived from an EMBL/GenBank/DDBJ whole genome shotgun (WGS) entry which is preliminary data.</text>
</comment>
<evidence type="ECO:0000259" key="2">
    <source>
        <dbReference type="Pfam" id="PF25976"/>
    </source>
</evidence>
<feature type="domain" description="Lipoprotein LpqB C-terminal" evidence="1">
    <location>
        <begin position="331"/>
        <end position="579"/>
    </location>
</feature>
<organism evidence="3 4">
    <name type="scientific">Myceligenerans crystallogenes</name>
    <dbReference type="NCBI Taxonomy" id="316335"/>
    <lineage>
        <taxon>Bacteria</taxon>
        <taxon>Bacillati</taxon>
        <taxon>Actinomycetota</taxon>
        <taxon>Actinomycetes</taxon>
        <taxon>Micrococcales</taxon>
        <taxon>Promicromonosporaceae</taxon>
        <taxon>Myceligenerans</taxon>
    </lineage>
</organism>
<dbReference type="InterPro" id="IPR018910">
    <property type="entry name" value="LpqB_C"/>
</dbReference>
<dbReference type="Pfam" id="PF25976">
    <property type="entry name" value="LpqB_N"/>
    <property type="match status" value="1"/>
</dbReference>
<name>A0ABP4ZPP9_9MICO</name>
<protein>
    <submittedName>
        <fullName evidence="3">LpqB family beta-propeller domain-containing protein</fullName>
    </submittedName>
</protein>
<dbReference type="SUPFAM" id="SSF75011">
    <property type="entry name" value="3-carboxy-cis,cis-mucoante lactonizing enzyme"/>
    <property type="match status" value="1"/>
</dbReference>
<feature type="domain" description="Lipoprotein LpqB N-terminal" evidence="2">
    <location>
        <begin position="61"/>
        <end position="186"/>
    </location>
</feature>
<dbReference type="PROSITE" id="PS51257">
    <property type="entry name" value="PROKAR_LIPOPROTEIN"/>
    <property type="match status" value="1"/>
</dbReference>
<dbReference type="EMBL" id="BAAANL010000003">
    <property type="protein sequence ID" value="GAA1861962.1"/>
    <property type="molecule type" value="Genomic_DNA"/>
</dbReference>
<dbReference type="Pfam" id="PF10647">
    <property type="entry name" value="Gmad1"/>
    <property type="match status" value="1"/>
</dbReference>
<dbReference type="Proteomes" id="UP001501094">
    <property type="component" value="Unassembled WGS sequence"/>
</dbReference>
<sequence length="593" mass="61236">MRVRTPAGAAPVRRRRTAAVIAALLGLAGVAGCASVPSSGPVMYRVANADDDDAVGLVPPGPVDDADPESLVSAFLLASGSGAAAPNQFETAKLYLTGDAAGQWAPTGDVVVYEGSPTVTQSVEGPGRVRVSILVDAVARVDAHGAYAEASQASPYTTSFELVQGDDEQWRIDELDDGVIVREGQFADQFRATPLYFPSADQRSWVPDQRWFPRSSWRTNAVDEVLDGPSEWLLGAVGEGPAPEGTELAVPTVTADGDGAYQVSLGPEIAGLTEARLALLYAQLAATLSDGGVEPEIALYSEDGLLTEPPQSQQPSLPATLGSPVALAEDGELYSVSDGELTDFQRTVHLQDLTPTAIALGPGASPVVVLDGDERIVRVADVPSESGQQELLRGDELVAPSVDPHGFVWSSADPGRDIAADEAGELLVAHESGTTLELGAPWLEGRGVVGVRVAPDGTRVAIVTEAAGGTRVHVAAVVRDENHVPQELTKGIEVAASVSGVVVAQWSGQTSLLLLAEDGDGTTSMHQTGVGGLPDDSGSTAAVQELYDVDAVTAGVADSGALALTSAGELYEEHPTGWGEPIAEKIDAIGYPG</sequence>
<gene>
    <name evidence="3" type="ORF">GCM10009751_19690</name>
</gene>
<accession>A0ABP4ZPP9</accession>
<dbReference type="RefSeq" id="WP_344102096.1">
    <property type="nucleotide sequence ID" value="NZ_BAAANL010000003.1"/>
</dbReference>
<evidence type="ECO:0000259" key="1">
    <source>
        <dbReference type="Pfam" id="PF10647"/>
    </source>
</evidence>
<proteinExistence type="predicted"/>
<reference evidence="4" key="1">
    <citation type="journal article" date="2019" name="Int. J. Syst. Evol. Microbiol.">
        <title>The Global Catalogue of Microorganisms (GCM) 10K type strain sequencing project: providing services to taxonomists for standard genome sequencing and annotation.</title>
        <authorList>
            <consortium name="The Broad Institute Genomics Platform"/>
            <consortium name="The Broad Institute Genome Sequencing Center for Infectious Disease"/>
            <person name="Wu L."/>
            <person name="Ma J."/>
        </authorList>
    </citation>
    <scope>NUCLEOTIDE SEQUENCE [LARGE SCALE GENOMIC DNA]</scope>
    <source>
        <strain evidence="4">JCM 14326</strain>
    </source>
</reference>
<dbReference type="InterPro" id="IPR059026">
    <property type="entry name" value="LpqB_N"/>
</dbReference>
<evidence type="ECO:0000313" key="3">
    <source>
        <dbReference type="EMBL" id="GAA1861962.1"/>
    </source>
</evidence>
<keyword evidence="4" id="KW-1185">Reference proteome</keyword>